<dbReference type="OrthoDB" id="5489421at2"/>
<evidence type="ECO:0000256" key="1">
    <source>
        <dbReference type="ARBA" id="ARBA00022603"/>
    </source>
</evidence>
<dbReference type="Gene3D" id="3.40.50.150">
    <property type="entry name" value="Vaccinia Virus protein VP39"/>
    <property type="match status" value="1"/>
</dbReference>
<protein>
    <submittedName>
        <fullName evidence="4">Putative O-methyltransferase</fullName>
    </submittedName>
</protein>
<reference evidence="5" key="1">
    <citation type="submission" date="2012-06" db="EMBL/GenBank/DDBJ databases">
        <title>Complete sequence of chromosome of Desulfomonile tiedjei DSM 6799.</title>
        <authorList>
            <person name="Lucas S."/>
            <person name="Copeland A."/>
            <person name="Lapidus A."/>
            <person name="Glavina del Rio T."/>
            <person name="Dalin E."/>
            <person name="Tice H."/>
            <person name="Bruce D."/>
            <person name="Goodwin L."/>
            <person name="Pitluck S."/>
            <person name="Peters L."/>
            <person name="Ovchinnikova G."/>
            <person name="Zeytun A."/>
            <person name="Lu M."/>
            <person name="Kyrpides N."/>
            <person name="Mavromatis K."/>
            <person name="Ivanova N."/>
            <person name="Brettin T."/>
            <person name="Detter J.C."/>
            <person name="Han C."/>
            <person name="Larimer F."/>
            <person name="Land M."/>
            <person name="Hauser L."/>
            <person name="Markowitz V."/>
            <person name="Cheng J.-F."/>
            <person name="Hugenholtz P."/>
            <person name="Woyke T."/>
            <person name="Wu D."/>
            <person name="Spring S."/>
            <person name="Schroeder M."/>
            <person name="Brambilla E."/>
            <person name="Klenk H.-P."/>
            <person name="Eisen J.A."/>
        </authorList>
    </citation>
    <scope>NUCLEOTIDE SEQUENCE [LARGE SCALE GENOMIC DNA]</scope>
    <source>
        <strain evidence="5">ATCC 49306 / DSM 6799 / DCB-1</strain>
    </source>
</reference>
<dbReference type="SUPFAM" id="SSF53335">
    <property type="entry name" value="S-adenosyl-L-methionine-dependent methyltransferases"/>
    <property type="match status" value="1"/>
</dbReference>
<gene>
    <name evidence="4" type="ordered locus">Desti_1691</name>
</gene>
<dbReference type="PROSITE" id="PS00092">
    <property type="entry name" value="N6_MTASE"/>
    <property type="match status" value="1"/>
</dbReference>
<organism evidence="4 5">
    <name type="scientific">Desulfomonile tiedjei (strain ATCC 49306 / DSM 6799 / DCB-1)</name>
    <dbReference type="NCBI Taxonomy" id="706587"/>
    <lineage>
        <taxon>Bacteria</taxon>
        <taxon>Pseudomonadati</taxon>
        <taxon>Thermodesulfobacteriota</taxon>
        <taxon>Desulfomonilia</taxon>
        <taxon>Desulfomonilales</taxon>
        <taxon>Desulfomonilaceae</taxon>
        <taxon>Desulfomonile</taxon>
    </lineage>
</organism>
<dbReference type="HOGENOM" id="CLU_061983_1_1_7"/>
<dbReference type="Proteomes" id="UP000006055">
    <property type="component" value="Chromosome"/>
</dbReference>
<dbReference type="CDD" id="cd02440">
    <property type="entry name" value="AdoMet_MTases"/>
    <property type="match status" value="1"/>
</dbReference>
<dbReference type="GO" id="GO:0008170">
    <property type="term" value="F:N-methyltransferase activity"/>
    <property type="evidence" value="ECO:0007669"/>
    <property type="project" value="UniProtKB-ARBA"/>
</dbReference>
<dbReference type="AlphaFoldDB" id="I4C4B1"/>
<dbReference type="InterPro" id="IPR050210">
    <property type="entry name" value="tRNA_Adenine-N(6)_MTase"/>
</dbReference>
<sequence length="265" mass="29463">MDTIKTTESVDGLLRHKIRVVQAKKGYRVSEDAIILTWFARPEPGDWVLDAGCGCGVIAFGLAARMSGIRIVGLEIQPAPAHRAARGIRLNKMESEVFIIQGDFRHADRFFRSQSFDSIVSNPPYHEPGRGKISTQEEKALSRHQMMLPLEDLFRVSACLLKASGGLTFVYPASRWERIKIAMKETGFGAVRVLWIHSQKDAEASLVCIEAKRKQYSTNLTQMRLVLYSSPGVRTPAAEAILAGEDLPELCERSDFSSLPMNSIA</sequence>
<evidence type="ECO:0000313" key="4">
    <source>
        <dbReference type="EMBL" id="AFM24402.1"/>
    </source>
</evidence>
<keyword evidence="2" id="KW-0949">S-adenosyl-L-methionine</keyword>
<dbReference type="PANTHER" id="PTHR47739:SF1">
    <property type="entry name" value="TRNA1(VAL) (ADENINE(37)-N6)-METHYLTRANSFERASE"/>
    <property type="match status" value="1"/>
</dbReference>
<accession>I4C4B1</accession>
<keyword evidence="4" id="KW-0808">Transferase</keyword>
<keyword evidence="5" id="KW-1185">Reference proteome</keyword>
<dbReference type="PANTHER" id="PTHR47739">
    <property type="entry name" value="TRNA1(VAL) (ADENINE(37)-N6)-METHYLTRANSFERASE"/>
    <property type="match status" value="1"/>
</dbReference>
<evidence type="ECO:0000256" key="2">
    <source>
        <dbReference type="ARBA" id="ARBA00022691"/>
    </source>
</evidence>
<dbReference type="RefSeq" id="WP_014809550.1">
    <property type="nucleotide sequence ID" value="NC_018025.1"/>
</dbReference>
<dbReference type="eggNOG" id="COG4123">
    <property type="taxonomic scope" value="Bacteria"/>
</dbReference>
<proteinExistence type="predicted"/>
<dbReference type="Pfam" id="PF05175">
    <property type="entry name" value="MTS"/>
    <property type="match status" value="1"/>
</dbReference>
<keyword evidence="1 4" id="KW-0489">Methyltransferase</keyword>
<dbReference type="EMBL" id="CP003360">
    <property type="protein sequence ID" value="AFM24402.1"/>
    <property type="molecule type" value="Genomic_DNA"/>
</dbReference>
<dbReference type="InterPro" id="IPR029063">
    <property type="entry name" value="SAM-dependent_MTases_sf"/>
</dbReference>
<name>I4C4B1_DESTA</name>
<dbReference type="InterPro" id="IPR007848">
    <property type="entry name" value="Small_mtfrase_dom"/>
</dbReference>
<dbReference type="InterPro" id="IPR002052">
    <property type="entry name" value="DNA_methylase_N6_adenine_CS"/>
</dbReference>
<dbReference type="GO" id="GO:0008757">
    <property type="term" value="F:S-adenosylmethionine-dependent methyltransferase activity"/>
    <property type="evidence" value="ECO:0007669"/>
    <property type="project" value="UniProtKB-ARBA"/>
</dbReference>
<feature type="domain" description="Methyltransferase small" evidence="3">
    <location>
        <begin position="45"/>
        <end position="132"/>
    </location>
</feature>
<dbReference type="GO" id="GO:0032259">
    <property type="term" value="P:methylation"/>
    <property type="evidence" value="ECO:0007669"/>
    <property type="project" value="UniProtKB-KW"/>
</dbReference>
<evidence type="ECO:0000259" key="3">
    <source>
        <dbReference type="Pfam" id="PF05175"/>
    </source>
</evidence>
<evidence type="ECO:0000313" key="5">
    <source>
        <dbReference type="Proteomes" id="UP000006055"/>
    </source>
</evidence>
<dbReference type="KEGG" id="dti:Desti_1691"/>
<dbReference type="STRING" id="706587.Desti_1691"/>
<dbReference type="GO" id="GO:0003676">
    <property type="term" value="F:nucleic acid binding"/>
    <property type="evidence" value="ECO:0007669"/>
    <property type="project" value="InterPro"/>
</dbReference>